<accession>A0A3D9SPK1</accession>
<organism evidence="1 2">
    <name type="scientific">Thermomonospora umbrina</name>
    <dbReference type="NCBI Taxonomy" id="111806"/>
    <lineage>
        <taxon>Bacteria</taxon>
        <taxon>Bacillati</taxon>
        <taxon>Actinomycetota</taxon>
        <taxon>Actinomycetes</taxon>
        <taxon>Streptosporangiales</taxon>
        <taxon>Thermomonosporaceae</taxon>
        <taxon>Thermomonospora</taxon>
    </lineage>
</organism>
<dbReference type="AlphaFoldDB" id="A0A3D9SPK1"/>
<evidence type="ECO:0000313" key="2">
    <source>
        <dbReference type="Proteomes" id="UP000256661"/>
    </source>
</evidence>
<reference evidence="1 2" key="1">
    <citation type="submission" date="2018-08" db="EMBL/GenBank/DDBJ databases">
        <title>Sequencing the genomes of 1000 actinobacteria strains.</title>
        <authorList>
            <person name="Klenk H.-P."/>
        </authorList>
    </citation>
    <scope>NUCLEOTIDE SEQUENCE [LARGE SCALE GENOMIC DNA]</scope>
    <source>
        <strain evidence="1 2">DSM 43927</strain>
    </source>
</reference>
<protein>
    <submittedName>
        <fullName evidence="1">Uncharacterized protein</fullName>
    </submittedName>
</protein>
<sequence>MGIMAMVSPQCLAETWRGPCSKSVTTVDELR</sequence>
<keyword evidence="2" id="KW-1185">Reference proteome</keyword>
<proteinExistence type="predicted"/>
<comment type="caution">
    <text evidence="1">The sequence shown here is derived from an EMBL/GenBank/DDBJ whole genome shotgun (WGS) entry which is preliminary data.</text>
</comment>
<gene>
    <name evidence="1" type="ORF">DFJ69_3369</name>
</gene>
<dbReference type="EMBL" id="QTTT01000001">
    <property type="protein sequence ID" value="REE97892.1"/>
    <property type="molecule type" value="Genomic_DNA"/>
</dbReference>
<evidence type="ECO:0000313" key="1">
    <source>
        <dbReference type="EMBL" id="REE97892.1"/>
    </source>
</evidence>
<dbReference type="Proteomes" id="UP000256661">
    <property type="component" value="Unassembled WGS sequence"/>
</dbReference>
<name>A0A3D9SPK1_9ACTN</name>